<organism evidence="7 8">
    <name type="scientific">Caenorhabditis japonica</name>
    <dbReference type="NCBI Taxonomy" id="281687"/>
    <lineage>
        <taxon>Eukaryota</taxon>
        <taxon>Metazoa</taxon>
        <taxon>Ecdysozoa</taxon>
        <taxon>Nematoda</taxon>
        <taxon>Chromadorea</taxon>
        <taxon>Rhabditida</taxon>
        <taxon>Rhabditina</taxon>
        <taxon>Rhabditomorpha</taxon>
        <taxon>Rhabditoidea</taxon>
        <taxon>Rhabditidae</taxon>
        <taxon>Peloderinae</taxon>
        <taxon>Caenorhabditis</taxon>
    </lineage>
</organism>
<comment type="subcellular location">
    <subcellularLocation>
        <location evidence="1">Nucleus</location>
    </subcellularLocation>
</comment>
<dbReference type="SUPFAM" id="SSF46785">
    <property type="entry name" value="Winged helix' DNA-binding domain"/>
    <property type="match status" value="1"/>
</dbReference>
<dbReference type="InterPro" id="IPR036390">
    <property type="entry name" value="WH_DNA-bd_sf"/>
</dbReference>
<dbReference type="EnsemblMetazoa" id="CJA41991.1">
    <property type="protein sequence ID" value="CJA41991.1"/>
    <property type="gene ID" value="WBGene00217839"/>
</dbReference>
<dbReference type="InterPro" id="IPR003150">
    <property type="entry name" value="DNA-bd_RFX"/>
</dbReference>
<evidence type="ECO:0000256" key="1">
    <source>
        <dbReference type="ARBA" id="ARBA00004123"/>
    </source>
</evidence>
<dbReference type="Pfam" id="PF02257">
    <property type="entry name" value="RFX_DNA_binding"/>
    <property type="match status" value="1"/>
</dbReference>
<evidence type="ECO:0000256" key="4">
    <source>
        <dbReference type="ARBA" id="ARBA00023163"/>
    </source>
</evidence>
<dbReference type="InterPro" id="IPR036388">
    <property type="entry name" value="WH-like_DNA-bd_sf"/>
</dbReference>
<reference evidence="8" key="1">
    <citation type="submission" date="2010-08" db="EMBL/GenBank/DDBJ databases">
        <authorList>
            <consortium name="Caenorhabditis japonica Sequencing Consortium"/>
            <person name="Wilson R.K."/>
        </authorList>
    </citation>
    <scope>NUCLEOTIDE SEQUENCE [LARGE SCALE GENOMIC DNA]</scope>
    <source>
        <strain evidence="8">DF5081</strain>
    </source>
</reference>
<dbReference type="InterPro" id="IPR039779">
    <property type="entry name" value="RFX-like"/>
</dbReference>
<dbReference type="GO" id="GO:0005634">
    <property type="term" value="C:nucleus"/>
    <property type="evidence" value="ECO:0007669"/>
    <property type="project" value="UniProtKB-SubCell"/>
</dbReference>
<feature type="domain" description="RFX-type winged-helix" evidence="6">
    <location>
        <begin position="19"/>
        <end position="94"/>
    </location>
</feature>
<keyword evidence="5" id="KW-0539">Nucleus</keyword>
<dbReference type="FunFam" id="1.10.10.10:FF:000017">
    <property type="entry name" value="transcription factor RFX3 isoform X1"/>
    <property type="match status" value="1"/>
</dbReference>
<keyword evidence="3" id="KW-0238">DNA-binding</keyword>
<protein>
    <submittedName>
        <fullName evidence="7">RFX-type winged-helix domain-containing protein</fullName>
    </submittedName>
</protein>
<evidence type="ECO:0000256" key="3">
    <source>
        <dbReference type="ARBA" id="ARBA00023125"/>
    </source>
</evidence>
<evidence type="ECO:0000256" key="2">
    <source>
        <dbReference type="ARBA" id="ARBA00023015"/>
    </source>
</evidence>
<dbReference type="Proteomes" id="UP000005237">
    <property type="component" value="Unassembled WGS sequence"/>
</dbReference>
<evidence type="ECO:0000313" key="7">
    <source>
        <dbReference type="EnsemblMetazoa" id="CJA41991.1"/>
    </source>
</evidence>
<dbReference type="PROSITE" id="PS51526">
    <property type="entry name" value="RFX_DBD"/>
    <property type="match status" value="1"/>
</dbReference>
<dbReference type="Gene3D" id="1.10.10.10">
    <property type="entry name" value="Winged helix-like DNA-binding domain superfamily/Winged helix DNA-binding domain"/>
    <property type="match status" value="1"/>
</dbReference>
<evidence type="ECO:0000313" key="8">
    <source>
        <dbReference type="Proteomes" id="UP000005237"/>
    </source>
</evidence>
<keyword evidence="2" id="KW-0805">Transcription regulation</keyword>
<keyword evidence="8" id="KW-1185">Reference proteome</keyword>
<dbReference type="PANTHER" id="PTHR12619:SF33">
    <property type="entry name" value="RFX, ISOFORM H"/>
    <property type="match status" value="1"/>
</dbReference>
<keyword evidence="4" id="KW-0804">Transcription</keyword>
<dbReference type="PANTHER" id="PTHR12619">
    <property type="entry name" value="RFX TRANSCRIPTION FACTOR FAMILY"/>
    <property type="match status" value="1"/>
</dbReference>
<proteinExistence type="predicted"/>
<sequence>MTLLSESSLDGLISESKFHVKWLLDNYETADGSSLPRCQLYDHYRKHCSEHRMDAVNAASFGKLIRSVFLNLKTRRLGTRGNSKYHYYGIKIKETSVLNTIPHDQEMQQQFMCSPPMQTHRDVYADTVNQVAAVKYLDEPMMPAKRMKRDNSSSSSSCR</sequence>
<dbReference type="GO" id="GO:0000981">
    <property type="term" value="F:DNA-binding transcription factor activity, RNA polymerase II-specific"/>
    <property type="evidence" value="ECO:0007669"/>
    <property type="project" value="TreeGrafter"/>
</dbReference>
<accession>A0A8R1ERJ7</accession>
<dbReference type="AlphaFoldDB" id="A0A8R1ERJ7"/>
<evidence type="ECO:0000259" key="6">
    <source>
        <dbReference type="PROSITE" id="PS51526"/>
    </source>
</evidence>
<name>A0A8R1ERJ7_CAEJA</name>
<dbReference type="GO" id="GO:0000978">
    <property type="term" value="F:RNA polymerase II cis-regulatory region sequence-specific DNA binding"/>
    <property type="evidence" value="ECO:0007669"/>
    <property type="project" value="TreeGrafter"/>
</dbReference>
<reference evidence="7" key="2">
    <citation type="submission" date="2022-06" db="UniProtKB">
        <authorList>
            <consortium name="EnsemblMetazoa"/>
        </authorList>
    </citation>
    <scope>IDENTIFICATION</scope>
    <source>
        <strain evidence="7">DF5081</strain>
    </source>
</reference>
<evidence type="ECO:0000256" key="5">
    <source>
        <dbReference type="ARBA" id="ARBA00023242"/>
    </source>
</evidence>